<dbReference type="SUPFAM" id="SSF53067">
    <property type="entry name" value="Actin-like ATPase domain"/>
    <property type="match status" value="2"/>
</dbReference>
<dbReference type="InterPro" id="IPR052519">
    <property type="entry name" value="Euk-type_GlcNAc_Kinase"/>
</dbReference>
<evidence type="ECO:0000313" key="3">
    <source>
        <dbReference type="Proteomes" id="UP001169242"/>
    </source>
</evidence>
<comment type="caution">
    <text evidence="2">The sequence shown here is derived from an EMBL/GenBank/DDBJ whole genome shotgun (WGS) entry which is preliminary data.</text>
</comment>
<dbReference type="InterPro" id="IPR002731">
    <property type="entry name" value="ATPase_BadF"/>
</dbReference>
<dbReference type="Gene3D" id="3.30.420.40">
    <property type="match status" value="2"/>
</dbReference>
<gene>
    <name evidence="2" type="ORF">PBV87_11060</name>
</gene>
<sequence length="305" mass="32802">MNYVIGIDGGGTKTKLVRCTLDGTVIDSYMSGPSNILSSGYGVVRQSLHDVIIDAVINSGDCFEECRAMCIGIAGAARESVKVQLEAIIRETGYKGPLIITHDAETALIGGTDGEEGILLIAGTGTICYGENKEGKTHRVGGWGHIIGDEGSAYSIGVKILNAIMRAYDKRGQETILTELVLKRLALETVEDIIGEVYKVGASKQDIAGYAILIEEACNRGDEVALKIIDETIDALVEAVNTNIHCLDFENKSTKVIINGSVLINNKRIQEGFCNKLQLLYPKVEVSYMIQDAAYGAAIKAIRTI</sequence>
<dbReference type="PANTHER" id="PTHR43190">
    <property type="entry name" value="N-ACETYL-D-GLUCOSAMINE KINASE"/>
    <property type="match status" value="1"/>
</dbReference>
<protein>
    <submittedName>
        <fullName evidence="2">Transcriptional regulator</fullName>
    </submittedName>
</protein>
<dbReference type="PANTHER" id="PTHR43190:SF3">
    <property type="entry name" value="N-ACETYL-D-GLUCOSAMINE KINASE"/>
    <property type="match status" value="1"/>
</dbReference>
<dbReference type="Proteomes" id="UP001169242">
    <property type="component" value="Unassembled WGS sequence"/>
</dbReference>
<accession>A0AA42J164</accession>
<evidence type="ECO:0000259" key="1">
    <source>
        <dbReference type="Pfam" id="PF01869"/>
    </source>
</evidence>
<dbReference type="EMBL" id="JAQIFT010000044">
    <property type="protein sequence ID" value="MDA3732020.1"/>
    <property type="molecule type" value="Genomic_DNA"/>
</dbReference>
<keyword evidence="3" id="KW-1185">Reference proteome</keyword>
<dbReference type="AlphaFoldDB" id="A0AA42J164"/>
<dbReference type="InterPro" id="IPR043129">
    <property type="entry name" value="ATPase_NBD"/>
</dbReference>
<dbReference type="Pfam" id="PF01869">
    <property type="entry name" value="BcrAD_BadFG"/>
    <property type="match status" value="1"/>
</dbReference>
<dbReference type="RefSeq" id="WP_271012314.1">
    <property type="nucleotide sequence ID" value="NZ_JAQIFT010000044.1"/>
</dbReference>
<feature type="domain" description="ATPase BadF/BadG/BcrA/BcrD type" evidence="1">
    <location>
        <begin position="5"/>
        <end position="299"/>
    </location>
</feature>
<evidence type="ECO:0000313" key="2">
    <source>
        <dbReference type="EMBL" id="MDA3732020.1"/>
    </source>
</evidence>
<organism evidence="2 3">
    <name type="scientific">Holtiella tumoricola</name>
    <dbReference type="NCBI Taxonomy" id="3018743"/>
    <lineage>
        <taxon>Bacteria</taxon>
        <taxon>Bacillati</taxon>
        <taxon>Bacillota</taxon>
        <taxon>Clostridia</taxon>
        <taxon>Lachnospirales</taxon>
        <taxon>Cellulosilyticaceae</taxon>
        <taxon>Holtiella</taxon>
    </lineage>
</organism>
<name>A0AA42J164_9FIRM</name>
<proteinExistence type="predicted"/>
<reference evidence="2" key="1">
    <citation type="journal article" date="2023" name="Int. J. Syst. Evol. Microbiol.">
        <title>&lt;i&gt;Holtiella tumoricola&lt;/i&gt; gen. nov. sp. nov., isolated from a human clinical sample.</title>
        <authorList>
            <person name="Allen-Vercoe E."/>
            <person name="Daigneault M.C."/>
            <person name="Vancuren S.J."/>
            <person name="Cochrane K."/>
            <person name="O'Neal L.L."/>
            <person name="Sankaranarayanan K."/>
            <person name="Lawson P.A."/>
        </authorList>
    </citation>
    <scope>NUCLEOTIDE SEQUENCE</scope>
    <source>
        <strain evidence="2">CC70A</strain>
    </source>
</reference>